<sequence length="448" mass="49247">MERVARLAAHFVPPPEHGGTESDRLERQLTLAGLGTTPEFEQAQNMTVFPPAKHDALGLEELLTPEEREIRDRVRRFAETEIAPVIADYWERAEFPFPLVPGFQKLGIGGGNLKGYGCQGLSIVGAGMAAIELGRVDGSCSTFFLVHSFLATLTVGLLGSEEQRRELLPDMGNFRKVGCWALTEPSNGSDASALQTTARRVEGGWVLNGRKRWIGNATWADVAIIWARNSESNQVNAFIVRKGNPGYSATKMENKIALRCVQNGDIKLTDCFVPDSDRIPGVSSFNDTNKVLAISRIMVAWQPVGLALGAYDMCARYLQQRRQFGAPLASFQLMQEKLQRMLANIQAMWLMAYRLSKLYEAGKMTHEQASLVKAWNTLRGREVVSLGRELLGGNGILSDFLVAKAFADMEAYYSYEGTYEVNALVAGRGVTGISAIKPPRAGKVQVQA</sequence>
<dbReference type="PANTHER" id="PTHR43188">
    <property type="entry name" value="ACYL-COENZYME A OXIDASE"/>
    <property type="match status" value="1"/>
</dbReference>
<keyword evidence="10" id="KW-1185">Reference proteome</keyword>
<dbReference type="AlphaFoldDB" id="A0A2P6U0B0"/>
<reference evidence="9 10" key="1">
    <citation type="journal article" date="2018" name="Plant J.">
        <title>Genome sequences of Chlorella sorokiniana UTEX 1602 and Micractinium conductrix SAG 241.80: implications to maltose excretion by a green alga.</title>
        <authorList>
            <person name="Arriola M.B."/>
            <person name="Velmurugan N."/>
            <person name="Zhang Y."/>
            <person name="Plunkett M.H."/>
            <person name="Hondzo H."/>
            <person name="Barney B.M."/>
        </authorList>
    </citation>
    <scope>NUCLEOTIDE SEQUENCE [LARGE SCALE GENOMIC DNA]</scope>
    <source>
        <strain evidence="10">UTEX 1602</strain>
    </source>
</reference>
<dbReference type="SUPFAM" id="SSF47203">
    <property type="entry name" value="Acyl-CoA dehydrogenase C-terminal domain-like"/>
    <property type="match status" value="1"/>
</dbReference>
<keyword evidence="5" id="KW-0560">Oxidoreductase</keyword>
<evidence type="ECO:0000256" key="1">
    <source>
        <dbReference type="ARBA" id="ARBA00001974"/>
    </source>
</evidence>
<dbReference type="GO" id="GO:0005777">
    <property type="term" value="C:peroxisome"/>
    <property type="evidence" value="ECO:0007669"/>
    <property type="project" value="TreeGrafter"/>
</dbReference>
<dbReference type="SUPFAM" id="SSF56645">
    <property type="entry name" value="Acyl-CoA dehydrogenase NM domain-like"/>
    <property type="match status" value="1"/>
</dbReference>
<dbReference type="Proteomes" id="UP000239899">
    <property type="component" value="Unassembled WGS sequence"/>
</dbReference>
<evidence type="ECO:0000256" key="5">
    <source>
        <dbReference type="RuleBase" id="RU362125"/>
    </source>
</evidence>
<protein>
    <submittedName>
        <fullName evidence="9">Acyl-coenzyme A oxidase peroxisomal</fullName>
    </submittedName>
</protein>
<keyword evidence="3 5" id="KW-0285">Flavoprotein</keyword>
<dbReference type="InterPro" id="IPR009075">
    <property type="entry name" value="AcylCo_DH/oxidase_C"/>
</dbReference>
<dbReference type="Pfam" id="PF00441">
    <property type="entry name" value="Acyl-CoA_dh_1"/>
    <property type="match status" value="1"/>
</dbReference>
<comment type="cofactor">
    <cofactor evidence="1 5">
        <name>FAD</name>
        <dbReference type="ChEBI" id="CHEBI:57692"/>
    </cofactor>
</comment>
<evidence type="ECO:0000313" key="9">
    <source>
        <dbReference type="EMBL" id="PRW59738.1"/>
    </source>
</evidence>
<dbReference type="STRING" id="3076.A0A2P6U0B0"/>
<dbReference type="Pfam" id="PF02771">
    <property type="entry name" value="Acyl-CoA_dh_N"/>
    <property type="match status" value="1"/>
</dbReference>
<dbReference type="InterPro" id="IPR013786">
    <property type="entry name" value="AcylCoA_DH/ox_N"/>
</dbReference>
<dbReference type="FunFam" id="2.40.110.10:FF:000013">
    <property type="entry name" value="Acyl-coenzyme A oxidase 4 peroxisomal"/>
    <property type="match status" value="1"/>
</dbReference>
<accession>A0A2P6U0B0</accession>
<dbReference type="FunFam" id="1.20.140.10:FF:000021">
    <property type="entry name" value="Acyl-coenzyme A oxidase 4, peroxisomal"/>
    <property type="match status" value="1"/>
</dbReference>
<dbReference type="InterPro" id="IPR045008">
    <property type="entry name" value="ACX4-like"/>
</dbReference>
<evidence type="ECO:0000256" key="3">
    <source>
        <dbReference type="ARBA" id="ARBA00022630"/>
    </source>
</evidence>
<feature type="domain" description="Acyl-CoA oxidase/dehydrogenase middle" evidence="7">
    <location>
        <begin position="179"/>
        <end position="271"/>
    </location>
</feature>
<dbReference type="EMBL" id="LHPG02000003">
    <property type="protein sequence ID" value="PRW59738.1"/>
    <property type="molecule type" value="Genomic_DNA"/>
</dbReference>
<keyword evidence="4 5" id="KW-0274">FAD</keyword>
<feature type="domain" description="Acyl-CoA dehydrogenase/oxidase C-terminal" evidence="6">
    <location>
        <begin position="288"/>
        <end position="429"/>
    </location>
</feature>
<evidence type="ECO:0000259" key="8">
    <source>
        <dbReference type="Pfam" id="PF02771"/>
    </source>
</evidence>
<dbReference type="InterPro" id="IPR036250">
    <property type="entry name" value="AcylCo_DH-like_C"/>
</dbReference>
<dbReference type="Pfam" id="PF02770">
    <property type="entry name" value="Acyl-CoA_dh_M"/>
    <property type="match status" value="1"/>
</dbReference>
<evidence type="ECO:0000259" key="6">
    <source>
        <dbReference type="Pfam" id="PF00441"/>
    </source>
</evidence>
<dbReference type="OrthoDB" id="435240at2759"/>
<dbReference type="GO" id="GO:0006635">
    <property type="term" value="P:fatty acid beta-oxidation"/>
    <property type="evidence" value="ECO:0007669"/>
    <property type="project" value="InterPro"/>
</dbReference>
<evidence type="ECO:0000259" key="7">
    <source>
        <dbReference type="Pfam" id="PF02770"/>
    </source>
</evidence>
<evidence type="ECO:0000313" key="10">
    <source>
        <dbReference type="Proteomes" id="UP000239899"/>
    </source>
</evidence>
<evidence type="ECO:0000256" key="4">
    <source>
        <dbReference type="ARBA" id="ARBA00022827"/>
    </source>
</evidence>
<evidence type="ECO:0000256" key="2">
    <source>
        <dbReference type="ARBA" id="ARBA00009347"/>
    </source>
</evidence>
<comment type="similarity">
    <text evidence="2 5">Belongs to the acyl-CoA dehydrogenase family.</text>
</comment>
<dbReference type="Gene3D" id="1.10.540.10">
    <property type="entry name" value="Acyl-CoA dehydrogenase/oxidase, N-terminal domain"/>
    <property type="match status" value="1"/>
</dbReference>
<gene>
    <name evidence="9" type="ORF">C2E21_1532</name>
</gene>
<dbReference type="Gene3D" id="2.40.110.10">
    <property type="entry name" value="Butyryl-CoA Dehydrogenase, subunit A, domain 2"/>
    <property type="match status" value="1"/>
</dbReference>
<dbReference type="PROSITE" id="PS00072">
    <property type="entry name" value="ACYL_COA_DH_1"/>
    <property type="match status" value="1"/>
</dbReference>
<proteinExistence type="inferred from homology"/>
<dbReference type="GO" id="GO:0050660">
    <property type="term" value="F:flavin adenine dinucleotide binding"/>
    <property type="evidence" value="ECO:0007669"/>
    <property type="project" value="InterPro"/>
</dbReference>
<dbReference type="InterPro" id="IPR009100">
    <property type="entry name" value="AcylCoA_DH/oxidase_NM_dom_sf"/>
</dbReference>
<dbReference type="PANTHER" id="PTHR43188:SF1">
    <property type="entry name" value="ACYL-COA DEHYDROGENASE"/>
    <property type="match status" value="1"/>
</dbReference>
<organism evidence="9 10">
    <name type="scientific">Chlorella sorokiniana</name>
    <name type="common">Freshwater green alga</name>
    <dbReference type="NCBI Taxonomy" id="3076"/>
    <lineage>
        <taxon>Eukaryota</taxon>
        <taxon>Viridiplantae</taxon>
        <taxon>Chlorophyta</taxon>
        <taxon>core chlorophytes</taxon>
        <taxon>Trebouxiophyceae</taxon>
        <taxon>Chlorellales</taxon>
        <taxon>Chlorellaceae</taxon>
        <taxon>Chlorella clade</taxon>
        <taxon>Chlorella</taxon>
    </lineage>
</organism>
<comment type="caution">
    <text evidence="9">The sequence shown here is derived from an EMBL/GenBank/DDBJ whole genome shotgun (WGS) entry which is preliminary data.</text>
</comment>
<dbReference type="GO" id="GO:0003995">
    <property type="term" value="F:acyl-CoA dehydrogenase activity"/>
    <property type="evidence" value="ECO:0007669"/>
    <property type="project" value="InterPro"/>
</dbReference>
<feature type="domain" description="Acyl-CoA dehydrogenase/oxidase N-terminal" evidence="8">
    <location>
        <begin position="64"/>
        <end position="171"/>
    </location>
</feature>
<name>A0A2P6U0B0_CHLSO</name>
<dbReference type="Gene3D" id="1.20.140.10">
    <property type="entry name" value="Butyryl-CoA Dehydrogenase, subunit A, domain 3"/>
    <property type="match status" value="1"/>
</dbReference>
<dbReference type="InterPro" id="IPR046373">
    <property type="entry name" value="Acyl-CoA_Oxase/DH_mid-dom_sf"/>
</dbReference>
<dbReference type="InterPro" id="IPR037069">
    <property type="entry name" value="AcylCoA_DH/ox_N_sf"/>
</dbReference>
<dbReference type="PROSITE" id="PS00073">
    <property type="entry name" value="ACYL_COA_DH_2"/>
    <property type="match status" value="1"/>
</dbReference>
<dbReference type="InterPro" id="IPR006089">
    <property type="entry name" value="Acyl-CoA_DH_CS"/>
</dbReference>
<dbReference type="InterPro" id="IPR006091">
    <property type="entry name" value="Acyl-CoA_Oxase/DH_mid-dom"/>
</dbReference>